<evidence type="ECO:0000256" key="6">
    <source>
        <dbReference type="SAM" id="MobiDB-lite"/>
    </source>
</evidence>
<evidence type="ECO:0000256" key="4">
    <source>
        <dbReference type="ARBA" id="ARBA00022737"/>
    </source>
</evidence>
<dbReference type="InterPro" id="IPR019950">
    <property type="entry name" value="M_anchor"/>
</dbReference>
<feature type="domain" description="Gram-positive cocci surface proteins LPxTG" evidence="8">
    <location>
        <begin position="387"/>
        <end position="421"/>
    </location>
</feature>
<feature type="region of interest" description="Disordered" evidence="6">
    <location>
        <begin position="354"/>
        <end position="393"/>
    </location>
</feature>
<keyword evidence="2" id="KW-0964">Secreted</keyword>
<evidence type="ECO:0000256" key="5">
    <source>
        <dbReference type="ARBA" id="ARBA00023088"/>
    </source>
</evidence>
<evidence type="ECO:0000256" key="7">
    <source>
        <dbReference type="SAM" id="SignalP"/>
    </source>
</evidence>
<sequence>MKYYLRKSAFGLASVSAVFILGSTVAADNGNNLETIKRLSSEARQEIADTNFDAETRAKATELVDNAVISHETIDALKGSKRAVGGYEFRNILNSIDDSSLSQDRKQQLKQNLLSKYDEFMSNNYNSDNPNKIITKLRHDVNSAMNGQKFKEILDELAVSSLPVERKEQLRLDFLSKYDTYMDKGYVIRNITATLVAEVSSNDEKVASVKENLNSWLSEQTILPLEDINIFYDKIKAAKSLDELEVLENQIRVAVDTNITEVRETFVKGITESKELTKGQKASLIEKANKVVTLRDFRDTINNIVAAEEETRQNMATATEGLTDYLRSGKVSSEEDKAKNIANATEGLVDFLREQKSPEVKPEVEPENKPAKKEDKPAEAKKDEKKLPSTGEAANPFFTAAAFAVMASAGMVAVSSKRKED</sequence>
<dbReference type="AlphaFoldDB" id="A0A9X8T190"/>
<dbReference type="NCBIfam" id="TIGR01167">
    <property type="entry name" value="LPXTG_anchor"/>
    <property type="match status" value="1"/>
</dbReference>
<dbReference type="InterPro" id="IPR019931">
    <property type="entry name" value="LPXTG_anchor"/>
</dbReference>
<proteinExistence type="predicted"/>
<protein>
    <submittedName>
        <fullName evidence="9">Immunoglobulin G-binding protein G</fullName>
    </submittedName>
</protein>
<keyword evidence="4" id="KW-0677">Repeat</keyword>
<evidence type="ECO:0000256" key="2">
    <source>
        <dbReference type="ARBA" id="ARBA00022525"/>
    </source>
</evidence>
<feature type="compositionally biased region" description="Basic and acidic residues" evidence="6">
    <location>
        <begin position="354"/>
        <end position="387"/>
    </location>
</feature>
<keyword evidence="5" id="KW-0572">Peptidoglycan-anchor</keyword>
<keyword evidence="3 7" id="KW-0732">Signal</keyword>
<accession>A0A9X8T190</accession>
<dbReference type="InterPro" id="IPR005877">
    <property type="entry name" value="YSIRK_signal_dom"/>
</dbReference>
<evidence type="ECO:0000256" key="1">
    <source>
        <dbReference type="ARBA" id="ARBA00022512"/>
    </source>
</evidence>
<name>A0A9X8T190_STREQ</name>
<evidence type="ECO:0000313" key="10">
    <source>
        <dbReference type="Proteomes" id="UP000249571"/>
    </source>
</evidence>
<dbReference type="PROSITE" id="PS50847">
    <property type="entry name" value="GRAM_POS_ANCHORING"/>
    <property type="match status" value="1"/>
</dbReference>
<dbReference type="PRINTS" id="PR00015">
    <property type="entry name" value="GPOSANCHOR"/>
</dbReference>
<feature type="signal peptide" evidence="7">
    <location>
        <begin position="1"/>
        <end position="26"/>
    </location>
</feature>
<evidence type="ECO:0000313" key="9">
    <source>
        <dbReference type="EMBL" id="SQF67851.1"/>
    </source>
</evidence>
<dbReference type="NCBIfam" id="TIGR01168">
    <property type="entry name" value="YSIRK_signal"/>
    <property type="match status" value="1"/>
</dbReference>
<organism evidence="9 10">
    <name type="scientific">Streptococcus dysgalactiae subsp. equisimilis</name>
    <name type="common">Streptococcus equisimilis</name>
    <dbReference type="NCBI Taxonomy" id="119602"/>
    <lineage>
        <taxon>Bacteria</taxon>
        <taxon>Bacillati</taxon>
        <taxon>Bacillota</taxon>
        <taxon>Bacilli</taxon>
        <taxon>Lactobacillales</taxon>
        <taxon>Streptococcaceae</taxon>
        <taxon>Streptococcus</taxon>
    </lineage>
</organism>
<dbReference type="Pfam" id="PF00746">
    <property type="entry name" value="Gram_pos_anchor"/>
    <property type="match status" value="1"/>
</dbReference>
<reference evidence="9 10" key="1">
    <citation type="submission" date="2018-06" db="EMBL/GenBank/DDBJ databases">
        <authorList>
            <consortium name="Pathogen Informatics"/>
            <person name="Doyle S."/>
        </authorList>
    </citation>
    <scope>NUCLEOTIDE SEQUENCE [LARGE SCALE GENOMIC DNA]</scope>
    <source>
        <strain evidence="9 10">NCTC6179</strain>
    </source>
</reference>
<dbReference type="Proteomes" id="UP000249571">
    <property type="component" value="Chromosome 1"/>
</dbReference>
<evidence type="ECO:0000259" key="8">
    <source>
        <dbReference type="PROSITE" id="PS50847"/>
    </source>
</evidence>
<feature type="chain" id="PRO_5040877734" evidence="7">
    <location>
        <begin position="27"/>
        <end position="421"/>
    </location>
</feature>
<keyword evidence="1" id="KW-0134">Cell wall</keyword>
<evidence type="ECO:0000256" key="3">
    <source>
        <dbReference type="ARBA" id="ARBA00022729"/>
    </source>
</evidence>
<gene>
    <name evidence="9" type="primary">emm6_2</name>
    <name evidence="9" type="ORF">NCTC6179_02059</name>
</gene>
<dbReference type="EMBL" id="LS483361">
    <property type="protein sequence ID" value="SQF67851.1"/>
    <property type="molecule type" value="Genomic_DNA"/>
</dbReference>